<feature type="transmembrane region" description="Helical" evidence="2">
    <location>
        <begin position="188"/>
        <end position="214"/>
    </location>
</feature>
<proteinExistence type="predicted"/>
<evidence type="ECO:0000256" key="2">
    <source>
        <dbReference type="SAM" id="Phobius"/>
    </source>
</evidence>
<accession>A0A518N6K3</accession>
<name>A0A518N6K3_9GAMM</name>
<dbReference type="PANTHER" id="PTHR30015:SF7">
    <property type="entry name" value="TYPE IV METHYL-DIRECTED RESTRICTION ENZYME ECOKMRR"/>
    <property type="match status" value="1"/>
</dbReference>
<evidence type="ECO:0000313" key="4">
    <source>
        <dbReference type="EMBL" id="QDW67544.1"/>
    </source>
</evidence>
<feature type="domain" description="Restriction endonuclease type IV Mrr" evidence="3">
    <location>
        <begin position="22"/>
        <end position="133"/>
    </location>
</feature>
<dbReference type="PANTHER" id="PTHR30015">
    <property type="entry name" value="MRR RESTRICTION SYSTEM PROTEIN"/>
    <property type="match status" value="1"/>
</dbReference>
<organism evidence="4 5">
    <name type="scientific">Luteimonas granuli</name>
    <dbReference type="NCBI Taxonomy" id="1176533"/>
    <lineage>
        <taxon>Bacteria</taxon>
        <taxon>Pseudomonadati</taxon>
        <taxon>Pseudomonadota</taxon>
        <taxon>Gammaproteobacteria</taxon>
        <taxon>Lysobacterales</taxon>
        <taxon>Lysobacteraceae</taxon>
        <taxon>Luteimonas</taxon>
    </lineage>
</organism>
<dbReference type="GO" id="GO:0003677">
    <property type="term" value="F:DNA binding"/>
    <property type="evidence" value="ECO:0007669"/>
    <property type="project" value="InterPro"/>
</dbReference>
<keyword evidence="2" id="KW-0812">Transmembrane</keyword>
<dbReference type="GO" id="GO:0015666">
    <property type="term" value="F:restriction endodeoxyribonuclease activity"/>
    <property type="evidence" value="ECO:0007669"/>
    <property type="project" value="TreeGrafter"/>
</dbReference>
<dbReference type="Proteomes" id="UP000316584">
    <property type="component" value="Chromosome"/>
</dbReference>
<dbReference type="InterPro" id="IPR052906">
    <property type="entry name" value="Type_IV_Methyl-Rstrct_Enzyme"/>
</dbReference>
<dbReference type="Gene3D" id="3.40.1350.10">
    <property type="match status" value="1"/>
</dbReference>
<feature type="region of interest" description="Disordered" evidence="1">
    <location>
        <begin position="271"/>
        <end position="302"/>
    </location>
</feature>
<dbReference type="AlphaFoldDB" id="A0A518N6K3"/>
<dbReference type="Pfam" id="PF04471">
    <property type="entry name" value="Mrr_cat"/>
    <property type="match status" value="1"/>
</dbReference>
<evidence type="ECO:0000259" key="3">
    <source>
        <dbReference type="Pfam" id="PF04471"/>
    </source>
</evidence>
<keyword evidence="2" id="KW-0472">Membrane</keyword>
<dbReference type="InterPro" id="IPR011335">
    <property type="entry name" value="Restrct_endonuc-II-like"/>
</dbReference>
<dbReference type="InterPro" id="IPR007560">
    <property type="entry name" value="Restrct_endonuc_IV_Mrr"/>
</dbReference>
<reference evidence="4 5" key="1">
    <citation type="submission" date="2019-07" db="EMBL/GenBank/DDBJ databases">
        <title>Full genome sequence of Luteimonas sp. Gr-4.</title>
        <authorList>
            <person name="Im W.-T."/>
        </authorList>
    </citation>
    <scope>NUCLEOTIDE SEQUENCE [LARGE SCALE GENOMIC DNA]</scope>
    <source>
        <strain evidence="4 5">Gr-4</strain>
    </source>
</reference>
<protein>
    <submittedName>
        <fullName evidence="4">Restriction endonuclease</fullName>
    </submittedName>
</protein>
<gene>
    <name evidence="4" type="ORF">FPZ22_12185</name>
</gene>
<keyword evidence="5" id="KW-1185">Reference proteome</keyword>
<evidence type="ECO:0000256" key="1">
    <source>
        <dbReference type="SAM" id="MobiDB-lite"/>
    </source>
</evidence>
<dbReference type="GO" id="GO:0009307">
    <property type="term" value="P:DNA restriction-modification system"/>
    <property type="evidence" value="ECO:0007669"/>
    <property type="project" value="InterPro"/>
</dbReference>
<evidence type="ECO:0000313" key="5">
    <source>
        <dbReference type="Proteomes" id="UP000316584"/>
    </source>
</evidence>
<dbReference type="SUPFAM" id="SSF52980">
    <property type="entry name" value="Restriction endonuclease-like"/>
    <property type="match status" value="1"/>
</dbReference>
<dbReference type="KEGG" id="lug:FPZ22_12185"/>
<keyword evidence="4" id="KW-0378">Hydrolase</keyword>
<keyword evidence="2" id="KW-1133">Transmembrane helix</keyword>
<dbReference type="EMBL" id="CP042218">
    <property type="protein sequence ID" value="QDW67544.1"/>
    <property type="molecule type" value="Genomic_DNA"/>
</dbReference>
<dbReference type="OrthoDB" id="5782056at2"/>
<dbReference type="InterPro" id="IPR011856">
    <property type="entry name" value="tRNA_endonuc-like_dom_sf"/>
</dbReference>
<keyword evidence="4" id="KW-0540">Nuclease</keyword>
<sequence>MPAMRLKRVKERRDDALAGEGWARVEQLLADHYRGEGYAVEHCGTGGRAARFDGGVDLRLRRDGETILVQCKHWNAYQVPHNDVHQLLGIMVNEQATGAILVTSGEFTRAAIEAATRHGHVQLVDGDDLRRMLGARFSQLGGDSKGKGRWGNRWEGAAGSFGSWAAERLVSAAEDRIRGGGRRRARSIVAAGVWSGLVAILIKFALALALLYFMGSALQRAIRNIGSPRPPAVQTRVAQPPATIAVEPTHEIPIQSPPRSVIHVPTQQEIEERQRRNAEAMEILRDSTPELPVDPRTRSVLE</sequence>
<keyword evidence="4" id="KW-0255">Endonuclease</keyword>